<dbReference type="EMBL" id="CP059249">
    <property type="protein sequence ID" value="QLL32756.1"/>
    <property type="molecule type" value="Genomic_DNA"/>
</dbReference>
<name>A0A7G3ZGX0_9SACH</name>
<dbReference type="Proteomes" id="UP000515788">
    <property type="component" value="Chromosome 4"/>
</dbReference>
<dbReference type="OrthoDB" id="10417573at2759"/>
<reference evidence="2 3" key="1">
    <citation type="submission" date="2020-06" db="EMBL/GenBank/DDBJ databases">
        <title>The yeast mating-type switching endonuclease HO is a domesticated member of an unorthodox homing genetic element family.</title>
        <authorList>
            <person name="Coughlan A.Y."/>
            <person name="Lombardi L."/>
            <person name="Braun-Galleani S."/>
            <person name="Martos A.R."/>
            <person name="Galeote V."/>
            <person name="Bigey F."/>
            <person name="Dequin S."/>
            <person name="Byrne K.P."/>
            <person name="Wolfe K.H."/>
        </authorList>
    </citation>
    <scope>NUCLEOTIDE SEQUENCE [LARGE SCALE GENOMIC DNA]</scope>
    <source>
        <strain evidence="2 3">CBS764</strain>
    </source>
</reference>
<keyword evidence="1" id="KW-0812">Transmembrane</keyword>
<keyword evidence="3" id="KW-1185">Reference proteome</keyword>
<evidence type="ECO:0000313" key="2">
    <source>
        <dbReference type="EMBL" id="QLL32756.1"/>
    </source>
</evidence>
<accession>A0A7G3ZGX0</accession>
<dbReference type="KEGG" id="tgb:HG536_0D02780"/>
<evidence type="ECO:0000256" key="1">
    <source>
        <dbReference type="SAM" id="Phobius"/>
    </source>
</evidence>
<dbReference type="AlphaFoldDB" id="A0A7G3ZGX0"/>
<evidence type="ECO:0000313" key="3">
    <source>
        <dbReference type="Proteomes" id="UP000515788"/>
    </source>
</evidence>
<proteinExistence type="predicted"/>
<organism evidence="2 3">
    <name type="scientific">Torulaspora globosa</name>
    <dbReference type="NCBI Taxonomy" id="48254"/>
    <lineage>
        <taxon>Eukaryota</taxon>
        <taxon>Fungi</taxon>
        <taxon>Dikarya</taxon>
        <taxon>Ascomycota</taxon>
        <taxon>Saccharomycotina</taxon>
        <taxon>Saccharomycetes</taxon>
        <taxon>Saccharomycetales</taxon>
        <taxon>Saccharomycetaceae</taxon>
        <taxon>Torulaspora</taxon>
    </lineage>
</organism>
<keyword evidence="1" id="KW-1133">Transmembrane helix</keyword>
<keyword evidence="1" id="KW-0472">Membrane</keyword>
<dbReference type="GeneID" id="59325923"/>
<dbReference type="RefSeq" id="XP_037139430.1">
    <property type="nucleotide sequence ID" value="XM_037283534.1"/>
</dbReference>
<feature type="transmembrane region" description="Helical" evidence="1">
    <location>
        <begin position="12"/>
        <end position="33"/>
    </location>
</feature>
<gene>
    <name evidence="2" type="ORF">HG536_0D02780</name>
</gene>
<protein>
    <submittedName>
        <fullName evidence="2">Uncharacterized protein</fullName>
    </submittedName>
</protein>
<sequence length="102" mass="11619">MKAQAVTPKRALRQTVQACVLLLAIYLILRHFLVCEYPFRWFKRNFRALAKLAQQEALTAQDGPSQIISDPVFDVEDANPIDTTRLVCFLLVCCACVVPFLY</sequence>